<keyword evidence="6" id="KW-0119">Carbohydrate metabolism</keyword>
<proteinExistence type="predicted"/>
<name>A0A2R4W1E2_THEAF</name>
<dbReference type="InterPro" id="IPR004821">
    <property type="entry name" value="Cyt_trans-like"/>
</dbReference>
<evidence type="ECO:0000256" key="5">
    <source>
        <dbReference type="ARBA" id="ARBA00022840"/>
    </source>
</evidence>
<dbReference type="GO" id="GO:0005524">
    <property type="term" value="F:ATP binding"/>
    <property type="evidence" value="ECO:0007669"/>
    <property type="project" value="UniProtKB-KW"/>
</dbReference>
<dbReference type="EMBL" id="CP020921">
    <property type="protein sequence ID" value="AWB10609.1"/>
    <property type="molecule type" value="Genomic_DNA"/>
</dbReference>
<keyword evidence="2 9" id="KW-0808">Transferase</keyword>
<gene>
    <name evidence="9" type="ORF">TDSAC_1267</name>
</gene>
<evidence type="ECO:0000256" key="7">
    <source>
        <dbReference type="ARBA" id="ARBA00047428"/>
    </source>
</evidence>
<dbReference type="InterPro" id="IPR050385">
    <property type="entry name" value="Archaeal_FAD_synthase"/>
</dbReference>
<sequence>MEKISDVFKTLDEIILLVEGRRVVFTNGCFDIIHEGHIRLFEFAKALGDCLVVGINSDSSVKALKGDLRPINKQENRAVVVASIRFVDYCFIFNEHNPISSIERLRPLIHVKGGDYKIEDLPEAETVYRYGGRVEIFPFYKDFSTTNILKRIKSC</sequence>
<dbReference type="OrthoDB" id="9802794at2"/>
<dbReference type="NCBIfam" id="TIGR00125">
    <property type="entry name" value="cyt_tran_rel"/>
    <property type="match status" value="1"/>
</dbReference>
<dbReference type="InterPro" id="IPR014729">
    <property type="entry name" value="Rossmann-like_a/b/a_fold"/>
</dbReference>
<evidence type="ECO:0000259" key="8">
    <source>
        <dbReference type="Pfam" id="PF01467"/>
    </source>
</evidence>
<dbReference type="InterPro" id="IPR011914">
    <property type="entry name" value="RfaE_dom_II"/>
</dbReference>
<evidence type="ECO:0000256" key="1">
    <source>
        <dbReference type="ARBA" id="ARBA00012519"/>
    </source>
</evidence>
<dbReference type="GO" id="GO:0005975">
    <property type="term" value="P:carbohydrate metabolic process"/>
    <property type="evidence" value="ECO:0007669"/>
    <property type="project" value="InterPro"/>
</dbReference>
<dbReference type="PANTHER" id="PTHR43793:SF2">
    <property type="entry name" value="BIFUNCTIONAL PROTEIN HLDE"/>
    <property type="match status" value="1"/>
</dbReference>
<keyword evidence="5" id="KW-0067">ATP-binding</keyword>
<evidence type="ECO:0000313" key="9">
    <source>
        <dbReference type="EMBL" id="AWB10609.1"/>
    </source>
</evidence>
<dbReference type="Pfam" id="PF01467">
    <property type="entry name" value="CTP_transf_like"/>
    <property type="match status" value="1"/>
</dbReference>
<comment type="catalytic activity">
    <reaction evidence="7">
        <text>D-glycero-beta-D-manno-heptose 1-phosphate + ATP + H(+) = ADP-D-glycero-beta-D-manno-heptose + diphosphate</text>
        <dbReference type="Rhea" id="RHEA:27465"/>
        <dbReference type="ChEBI" id="CHEBI:15378"/>
        <dbReference type="ChEBI" id="CHEBI:30616"/>
        <dbReference type="ChEBI" id="CHEBI:33019"/>
        <dbReference type="ChEBI" id="CHEBI:59967"/>
        <dbReference type="ChEBI" id="CHEBI:61593"/>
        <dbReference type="EC" id="2.7.7.70"/>
    </reaction>
</comment>
<dbReference type="Proteomes" id="UP000244792">
    <property type="component" value="Chromosome"/>
</dbReference>
<evidence type="ECO:0000256" key="6">
    <source>
        <dbReference type="ARBA" id="ARBA00023277"/>
    </source>
</evidence>
<dbReference type="PANTHER" id="PTHR43793">
    <property type="entry name" value="FAD SYNTHASE"/>
    <property type="match status" value="1"/>
</dbReference>
<dbReference type="RefSeq" id="WP_108309399.1">
    <property type="nucleotide sequence ID" value="NZ_CP020921.1"/>
</dbReference>
<evidence type="ECO:0000256" key="3">
    <source>
        <dbReference type="ARBA" id="ARBA00022695"/>
    </source>
</evidence>
<evidence type="ECO:0000256" key="4">
    <source>
        <dbReference type="ARBA" id="ARBA00022741"/>
    </source>
</evidence>
<dbReference type="SUPFAM" id="SSF52374">
    <property type="entry name" value="Nucleotidylyl transferase"/>
    <property type="match status" value="1"/>
</dbReference>
<feature type="domain" description="Cytidyltransferase-like" evidence="8">
    <location>
        <begin position="25"/>
        <end position="148"/>
    </location>
</feature>
<dbReference type="AlphaFoldDB" id="A0A2R4W1E2"/>
<keyword evidence="3 9" id="KW-0548">Nucleotidyltransferase</keyword>
<dbReference type="KEGG" id="taci:TDSAC_1267"/>
<dbReference type="GO" id="GO:0016779">
    <property type="term" value="F:nucleotidyltransferase activity"/>
    <property type="evidence" value="ECO:0007669"/>
    <property type="project" value="UniProtKB-KW"/>
</dbReference>
<dbReference type="EC" id="2.7.7.70" evidence="1"/>
<keyword evidence="10" id="KW-1185">Reference proteome</keyword>
<accession>A0A2R4W1E2</accession>
<reference evidence="9 10" key="1">
    <citation type="submission" date="2017-04" db="EMBL/GenBank/DDBJ databases">
        <title>Genomic insights into metabolism of Thermodesulfobium acidiphilum.</title>
        <authorList>
            <person name="Toshchakov S.V."/>
            <person name="Frolov E.N."/>
            <person name="Kublanov I.V."/>
            <person name="Samarov N.I."/>
            <person name="Novikov A."/>
            <person name="Lebedinsky A.V."/>
            <person name="Bonch-Osmolovskaya E.A."/>
            <person name="Chernyh N.A."/>
        </authorList>
    </citation>
    <scope>NUCLEOTIDE SEQUENCE [LARGE SCALE GENOMIC DNA]</scope>
    <source>
        <strain evidence="9 10">3127-1</strain>
    </source>
</reference>
<protein>
    <recommendedName>
        <fullName evidence="1">D-glycero-beta-D-manno-heptose 1-phosphate adenylyltransferase</fullName>
        <ecNumber evidence="1">2.7.7.70</ecNumber>
    </recommendedName>
</protein>
<dbReference type="Gene3D" id="3.40.50.620">
    <property type="entry name" value="HUPs"/>
    <property type="match status" value="1"/>
</dbReference>
<dbReference type="NCBIfam" id="TIGR02199">
    <property type="entry name" value="rfaE_dom_II"/>
    <property type="match status" value="1"/>
</dbReference>
<evidence type="ECO:0000256" key="2">
    <source>
        <dbReference type="ARBA" id="ARBA00022679"/>
    </source>
</evidence>
<dbReference type="GO" id="GO:0016773">
    <property type="term" value="F:phosphotransferase activity, alcohol group as acceptor"/>
    <property type="evidence" value="ECO:0007669"/>
    <property type="project" value="InterPro"/>
</dbReference>
<keyword evidence="4" id="KW-0547">Nucleotide-binding</keyword>
<evidence type="ECO:0000313" key="10">
    <source>
        <dbReference type="Proteomes" id="UP000244792"/>
    </source>
</evidence>
<organism evidence="9 10">
    <name type="scientific">Thermodesulfobium acidiphilum</name>
    <dbReference type="NCBI Taxonomy" id="1794699"/>
    <lineage>
        <taxon>Bacteria</taxon>
        <taxon>Pseudomonadati</taxon>
        <taxon>Thermodesulfobiota</taxon>
        <taxon>Thermodesulfobiia</taxon>
        <taxon>Thermodesulfobiales</taxon>
        <taxon>Thermodesulfobiaceae</taxon>
        <taxon>Thermodesulfobium</taxon>
    </lineage>
</organism>